<dbReference type="PANTHER" id="PTHR31672">
    <property type="entry name" value="BNACNNG10540D PROTEIN"/>
    <property type="match status" value="1"/>
</dbReference>
<name>A0AAV0FEL4_9ASTE</name>
<evidence type="ECO:0000259" key="2">
    <source>
        <dbReference type="Pfam" id="PF07734"/>
    </source>
</evidence>
<dbReference type="Pfam" id="PF07734">
    <property type="entry name" value="FBA_1"/>
    <property type="match status" value="1"/>
</dbReference>
<evidence type="ECO:0000313" key="4">
    <source>
        <dbReference type="Proteomes" id="UP001152523"/>
    </source>
</evidence>
<comment type="caution">
    <text evidence="3">The sequence shown here is derived from an EMBL/GenBank/DDBJ whole genome shotgun (WGS) entry which is preliminary data.</text>
</comment>
<dbReference type="Proteomes" id="UP001152523">
    <property type="component" value="Unassembled WGS sequence"/>
</dbReference>
<reference evidence="3" key="1">
    <citation type="submission" date="2022-07" db="EMBL/GenBank/DDBJ databases">
        <authorList>
            <person name="Macas J."/>
            <person name="Novak P."/>
            <person name="Neumann P."/>
        </authorList>
    </citation>
    <scope>NUCLEOTIDE SEQUENCE</scope>
</reference>
<dbReference type="InterPro" id="IPR006527">
    <property type="entry name" value="F-box-assoc_dom_typ1"/>
</dbReference>
<dbReference type="EMBL" id="CAMAPF010000979">
    <property type="protein sequence ID" value="CAH9133934.1"/>
    <property type="molecule type" value="Genomic_DNA"/>
</dbReference>
<gene>
    <name evidence="3" type="ORF">CEPIT_LOCUS33327</name>
</gene>
<feature type="region of interest" description="Disordered" evidence="1">
    <location>
        <begin position="1"/>
        <end position="42"/>
    </location>
</feature>
<evidence type="ECO:0000313" key="3">
    <source>
        <dbReference type="EMBL" id="CAH9133934.1"/>
    </source>
</evidence>
<protein>
    <recommendedName>
        <fullName evidence="2">F-box associated beta-propeller type 1 domain-containing protein</fullName>
    </recommendedName>
</protein>
<dbReference type="AlphaFoldDB" id="A0AAV0FEL4"/>
<evidence type="ECO:0000256" key="1">
    <source>
        <dbReference type="SAM" id="MobiDB-lite"/>
    </source>
</evidence>
<feature type="domain" description="F-box associated beta-propeller type 1" evidence="2">
    <location>
        <begin position="39"/>
        <end position="176"/>
    </location>
</feature>
<sequence>MALLHQPHQAHPRRQTPPPRRVPKLPQINGEVDKPRPSPSIQWTSSLREPRLFPDRYLYYWPHILCSCNGLVLLRAAANFWLWNPLTGWRGVVLHHEHLKDRDLYVLAGMCYDASREDYKVVALFRHFSPDYGYGGRHSVFASVRNKTWRRVPFPFNLRTASDGVHFRNRPHWRVSDVKRPRCVGRA</sequence>
<keyword evidence="4" id="KW-1185">Reference proteome</keyword>
<accession>A0AAV0FEL4</accession>
<organism evidence="3 4">
    <name type="scientific">Cuscuta epithymum</name>
    <dbReference type="NCBI Taxonomy" id="186058"/>
    <lineage>
        <taxon>Eukaryota</taxon>
        <taxon>Viridiplantae</taxon>
        <taxon>Streptophyta</taxon>
        <taxon>Embryophyta</taxon>
        <taxon>Tracheophyta</taxon>
        <taxon>Spermatophyta</taxon>
        <taxon>Magnoliopsida</taxon>
        <taxon>eudicotyledons</taxon>
        <taxon>Gunneridae</taxon>
        <taxon>Pentapetalae</taxon>
        <taxon>asterids</taxon>
        <taxon>lamiids</taxon>
        <taxon>Solanales</taxon>
        <taxon>Convolvulaceae</taxon>
        <taxon>Cuscuteae</taxon>
        <taxon>Cuscuta</taxon>
        <taxon>Cuscuta subgen. Cuscuta</taxon>
    </lineage>
</organism>
<proteinExistence type="predicted"/>
<dbReference type="PANTHER" id="PTHR31672:SF13">
    <property type="entry name" value="F-BOX PROTEIN CPR30-LIKE"/>
    <property type="match status" value="1"/>
</dbReference>
<dbReference type="InterPro" id="IPR050796">
    <property type="entry name" value="SCF_F-box_component"/>
</dbReference>